<dbReference type="AlphaFoldDB" id="A0A087TB69"/>
<feature type="region of interest" description="Disordered" evidence="1">
    <location>
        <begin position="431"/>
        <end position="454"/>
    </location>
</feature>
<evidence type="ECO:0000256" key="1">
    <source>
        <dbReference type="SAM" id="MobiDB-lite"/>
    </source>
</evidence>
<feature type="compositionally biased region" description="Polar residues" evidence="1">
    <location>
        <begin position="437"/>
        <end position="446"/>
    </location>
</feature>
<reference evidence="2 3" key="1">
    <citation type="submission" date="2013-11" db="EMBL/GenBank/DDBJ databases">
        <title>Genome sequencing of Stegodyphus mimosarum.</title>
        <authorList>
            <person name="Bechsgaard J."/>
        </authorList>
    </citation>
    <scope>NUCLEOTIDE SEQUENCE [LARGE SCALE GENOMIC DNA]</scope>
</reference>
<sequence length="487" mass="52313">MDKSKVSPRSIPVENKTAATLARSIPNSAVETRASSSPSVVSTSQSYHENITLVPQRANQSNPVVTEVKSFSAQTWCNPNVSTPSEKKPQGNANRVTQTIAVLPETKNQGNRQSVSVLSETKPQFARNSQNTVLLPESKVSVRVNQMPLQTESKGQPSQGRIGQCHQLLNEGKVAPNQSRISVNTSSAETKIFNNQNWNQNSSFSGVNEHKTINAQQRHIVQMVADPKPCNKLSTNRPVEGKVSNQSRGNQNVKLASDTTANASTRIRPSFPKTTDRKIVVSQAVTPTVLPESTKINPFRKVTEEASLSLGEKSFPVVEGKSVALKQAPVRNFIIASEGQPVAHSKNAQTVTVQSDGKTACQVVKNSSVALETSQKSSSYFVSDISNEGSLGSNSSTLPRNTAAKRVPINSVPVAKKKCIKRSPTVEQAKKVLPSPEISTLSSSDEASPKKEPQFFSLKGLTPGLTITPVAASSPRIATPVINKIAV</sequence>
<protein>
    <submittedName>
        <fullName evidence="2">Uncharacterized protein</fullName>
    </submittedName>
</protein>
<accession>A0A087TB69</accession>
<evidence type="ECO:0000313" key="2">
    <source>
        <dbReference type="EMBL" id="KFM62358.1"/>
    </source>
</evidence>
<proteinExistence type="predicted"/>
<organism evidence="2 3">
    <name type="scientific">Stegodyphus mimosarum</name>
    <name type="common">African social velvet spider</name>
    <dbReference type="NCBI Taxonomy" id="407821"/>
    <lineage>
        <taxon>Eukaryota</taxon>
        <taxon>Metazoa</taxon>
        <taxon>Ecdysozoa</taxon>
        <taxon>Arthropoda</taxon>
        <taxon>Chelicerata</taxon>
        <taxon>Arachnida</taxon>
        <taxon>Araneae</taxon>
        <taxon>Araneomorphae</taxon>
        <taxon>Entelegynae</taxon>
        <taxon>Eresoidea</taxon>
        <taxon>Eresidae</taxon>
        <taxon>Stegodyphus</taxon>
    </lineage>
</organism>
<dbReference type="EMBL" id="KK114399">
    <property type="protein sequence ID" value="KFM62358.1"/>
    <property type="molecule type" value="Genomic_DNA"/>
</dbReference>
<evidence type="ECO:0000313" key="3">
    <source>
        <dbReference type="Proteomes" id="UP000054359"/>
    </source>
</evidence>
<dbReference type="Proteomes" id="UP000054359">
    <property type="component" value="Unassembled WGS sequence"/>
</dbReference>
<dbReference type="OMA" id="PQGNANR"/>
<feature type="non-terminal residue" evidence="2">
    <location>
        <position position="487"/>
    </location>
</feature>
<keyword evidence="3" id="KW-1185">Reference proteome</keyword>
<name>A0A087TB69_STEMI</name>
<gene>
    <name evidence="2" type="ORF">X975_05468</name>
</gene>
<dbReference type="OrthoDB" id="9993754at2759"/>